<evidence type="ECO:0000313" key="2">
    <source>
        <dbReference type="Proteomes" id="UP000006882"/>
    </source>
</evidence>
<organism evidence="1 2">
    <name type="scientific">Prunus persica</name>
    <name type="common">Peach</name>
    <name type="synonym">Amygdalus persica</name>
    <dbReference type="NCBI Taxonomy" id="3760"/>
    <lineage>
        <taxon>Eukaryota</taxon>
        <taxon>Viridiplantae</taxon>
        <taxon>Streptophyta</taxon>
        <taxon>Embryophyta</taxon>
        <taxon>Tracheophyta</taxon>
        <taxon>Spermatophyta</taxon>
        <taxon>Magnoliopsida</taxon>
        <taxon>eudicotyledons</taxon>
        <taxon>Gunneridae</taxon>
        <taxon>Pentapetalae</taxon>
        <taxon>rosids</taxon>
        <taxon>fabids</taxon>
        <taxon>Rosales</taxon>
        <taxon>Rosaceae</taxon>
        <taxon>Amygdaloideae</taxon>
        <taxon>Amygdaleae</taxon>
        <taxon>Prunus</taxon>
    </lineage>
</organism>
<protein>
    <submittedName>
        <fullName evidence="1">Uncharacterized protein</fullName>
    </submittedName>
</protein>
<accession>A0A251PSU2</accession>
<dbReference type="Proteomes" id="UP000006882">
    <property type="component" value="Chromosome G4"/>
</dbReference>
<evidence type="ECO:0000313" key="1">
    <source>
        <dbReference type="EMBL" id="ONI14637.1"/>
    </source>
</evidence>
<sequence length="116" mass="13158">MRWAKYPTQPSLSNLFAVMAEMRQDWRTLRSPLNTTSGYPGLLNIPKMMSRSIKIIPVIKSGVAWASCWVIDNTRACVVERPDWPLWLLPHLPRKVDCTPLLDDEPAADDEAPLSV</sequence>
<name>A0A251PSU2_PRUPE</name>
<dbReference type="EMBL" id="CM007654">
    <property type="protein sequence ID" value="ONI14637.1"/>
    <property type="molecule type" value="Genomic_DNA"/>
</dbReference>
<keyword evidence="2" id="KW-1185">Reference proteome</keyword>
<dbReference type="Gramene" id="ONI14637">
    <property type="protein sequence ID" value="ONI14637"/>
    <property type="gene ID" value="PRUPE_4G289500"/>
</dbReference>
<gene>
    <name evidence="1" type="ORF">PRUPE_4G289500</name>
</gene>
<proteinExistence type="predicted"/>
<dbReference type="AlphaFoldDB" id="A0A251PSU2"/>
<reference evidence="1 2" key="1">
    <citation type="journal article" date="2013" name="Nat. Genet.">
        <title>The high-quality draft genome of peach (Prunus persica) identifies unique patterns of genetic diversity, domestication and genome evolution.</title>
        <authorList>
            <consortium name="International Peach Genome Initiative"/>
            <person name="Verde I."/>
            <person name="Abbott A.G."/>
            <person name="Scalabrin S."/>
            <person name="Jung S."/>
            <person name="Shu S."/>
            <person name="Marroni F."/>
            <person name="Zhebentyayeva T."/>
            <person name="Dettori M.T."/>
            <person name="Grimwood J."/>
            <person name="Cattonaro F."/>
            <person name="Zuccolo A."/>
            <person name="Rossini L."/>
            <person name="Jenkins J."/>
            <person name="Vendramin E."/>
            <person name="Meisel L.A."/>
            <person name="Decroocq V."/>
            <person name="Sosinski B."/>
            <person name="Prochnik S."/>
            <person name="Mitros T."/>
            <person name="Policriti A."/>
            <person name="Cipriani G."/>
            <person name="Dondini L."/>
            <person name="Ficklin S."/>
            <person name="Goodstein D.M."/>
            <person name="Xuan P."/>
            <person name="Del Fabbro C."/>
            <person name="Aramini V."/>
            <person name="Copetti D."/>
            <person name="Gonzalez S."/>
            <person name="Horner D.S."/>
            <person name="Falchi R."/>
            <person name="Lucas S."/>
            <person name="Mica E."/>
            <person name="Maldonado J."/>
            <person name="Lazzari B."/>
            <person name="Bielenberg D."/>
            <person name="Pirona R."/>
            <person name="Miculan M."/>
            <person name="Barakat A."/>
            <person name="Testolin R."/>
            <person name="Stella A."/>
            <person name="Tartarini S."/>
            <person name="Tonutti P."/>
            <person name="Arus P."/>
            <person name="Orellana A."/>
            <person name="Wells C."/>
            <person name="Main D."/>
            <person name="Vizzotto G."/>
            <person name="Silva H."/>
            <person name="Salamini F."/>
            <person name="Schmutz J."/>
            <person name="Morgante M."/>
            <person name="Rokhsar D.S."/>
        </authorList>
    </citation>
    <scope>NUCLEOTIDE SEQUENCE [LARGE SCALE GENOMIC DNA]</scope>
    <source>
        <strain evidence="2">cv. Nemared</strain>
    </source>
</reference>